<gene>
    <name evidence="1" type="ORF">PVK06_026982</name>
</gene>
<dbReference type="EMBL" id="JARKNE010000008">
    <property type="protein sequence ID" value="KAK5811630.1"/>
    <property type="molecule type" value="Genomic_DNA"/>
</dbReference>
<dbReference type="PANTHER" id="PTHR46033">
    <property type="entry name" value="PROTEIN MAIN-LIKE 2"/>
    <property type="match status" value="1"/>
</dbReference>
<proteinExistence type="predicted"/>
<evidence type="ECO:0000313" key="2">
    <source>
        <dbReference type="Proteomes" id="UP001358586"/>
    </source>
</evidence>
<name>A0ABR0P0D2_GOSAR</name>
<sequence length="175" mass="19839">MGVSSISRPTALCYDLLGHSPKEGNFMGLKFSWLKANFDHFPSTASEWEVMHAARAYIMHLIKGVPMSNASYCYSQFIAVIPSSAHVHSNLWCISAPVINFQTVDWYHGNRVLRQFGCIQYILTLSIRLGDIYGINKRGKHGNDWAEVHKEYIAMWNNQLGRVSQMDCALDLQPS</sequence>
<comment type="caution">
    <text evidence="1">The sequence shown here is derived from an EMBL/GenBank/DDBJ whole genome shotgun (WGS) entry which is preliminary data.</text>
</comment>
<accession>A0ABR0P0D2</accession>
<evidence type="ECO:0000313" key="1">
    <source>
        <dbReference type="EMBL" id="KAK5811630.1"/>
    </source>
</evidence>
<dbReference type="Proteomes" id="UP001358586">
    <property type="component" value="Chromosome 8"/>
</dbReference>
<protein>
    <submittedName>
        <fullName evidence="1">Uncharacterized protein</fullName>
    </submittedName>
</protein>
<organism evidence="1 2">
    <name type="scientific">Gossypium arboreum</name>
    <name type="common">Tree cotton</name>
    <name type="synonym">Gossypium nanking</name>
    <dbReference type="NCBI Taxonomy" id="29729"/>
    <lineage>
        <taxon>Eukaryota</taxon>
        <taxon>Viridiplantae</taxon>
        <taxon>Streptophyta</taxon>
        <taxon>Embryophyta</taxon>
        <taxon>Tracheophyta</taxon>
        <taxon>Spermatophyta</taxon>
        <taxon>Magnoliopsida</taxon>
        <taxon>eudicotyledons</taxon>
        <taxon>Gunneridae</taxon>
        <taxon>Pentapetalae</taxon>
        <taxon>rosids</taxon>
        <taxon>malvids</taxon>
        <taxon>Malvales</taxon>
        <taxon>Malvaceae</taxon>
        <taxon>Malvoideae</taxon>
        <taxon>Gossypium</taxon>
    </lineage>
</organism>
<dbReference type="PANTHER" id="PTHR46033:SF8">
    <property type="entry name" value="PROTEIN MAINTENANCE OF MERISTEMS-LIKE"/>
    <property type="match status" value="1"/>
</dbReference>
<dbReference type="InterPro" id="IPR044824">
    <property type="entry name" value="MAIN-like"/>
</dbReference>
<keyword evidence="2" id="KW-1185">Reference proteome</keyword>
<reference evidence="1 2" key="1">
    <citation type="submission" date="2023-03" db="EMBL/GenBank/DDBJ databases">
        <title>WGS of Gossypium arboreum.</title>
        <authorList>
            <person name="Yu D."/>
        </authorList>
    </citation>
    <scope>NUCLEOTIDE SEQUENCE [LARGE SCALE GENOMIC DNA]</scope>
    <source>
        <tissue evidence="1">Leaf</tissue>
    </source>
</reference>